<feature type="transmembrane region" description="Helical" evidence="6">
    <location>
        <begin position="376"/>
        <end position="402"/>
    </location>
</feature>
<organism evidence="8 9">
    <name type="scientific">Kwoniella europaea PYCC6329</name>
    <dbReference type="NCBI Taxonomy" id="1423913"/>
    <lineage>
        <taxon>Eukaryota</taxon>
        <taxon>Fungi</taxon>
        <taxon>Dikarya</taxon>
        <taxon>Basidiomycota</taxon>
        <taxon>Agaricomycotina</taxon>
        <taxon>Tremellomycetes</taxon>
        <taxon>Tremellales</taxon>
        <taxon>Cryptococcaceae</taxon>
        <taxon>Kwoniella</taxon>
    </lineage>
</organism>
<evidence type="ECO:0000256" key="2">
    <source>
        <dbReference type="ARBA" id="ARBA00022448"/>
    </source>
</evidence>
<dbReference type="InterPro" id="IPR020846">
    <property type="entry name" value="MFS_dom"/>
</dbReference>
<evidence type="ECO:0000313" key="8">
    <source>
        <dbReference type="EMBL" id="WWD10212.1"/>
    </source>
</evidence>
<dbReference type="PRINTS" id="PR01035">
    <property type="entry name" value="TCRTETA"/>
</dbReference>
<keyword evidence="4 6" id="KW-1133">Transmembrane helix</keyword>
<evidence type="ECO:0000259" key="7">
    <source>
        <dbReference type="PROSITE" id="PS50850"/>
    </source>
</evidence>
<evidence type="ECO:0000256" key="4">
    <source>
        <dbReference type="ARBA" id="ARBA00022989"/>
    </source>
</evidence>
<dbReference type="InterPro" id="IPR036259">
    <property type="entry name" value="MFS_trans_sf"/>
</dbReference>
<name>A0AAX4KVE5_9TREE</name>
<feature type="transmembrane region" description="Helical" evidence="6">
    <location>
        <begin position="257"/>
        <end position="281"/>
    </location>
</feature>
<feature type="transmembrane region" description="Helical" evidence="6">
    <location>
        <begin position="180"/>
        <end position="203"/>
    </location>
</feature>
<dbReference type="GO" id="GO:0016020">
    <property type="term" value="C:membrane"/>
    <property type="evidence" value="ECO:0007669"/>
    <property type="project" value="UniProtKB-SubCell"/>
</dbReference>
<keyword evidence="2" id="KW-0813">Transport</keyword>
<dbReference type="GeneID" id="91107147"/>
<feature type="transmembrane region" description="Helical" evidence="6">
    <location>
        <begin position="445"/>
        <end position="462"/>
    </location>
</feature>
<sequence length="490" mass="52512">MTFSKWQLAVLLSARVVEPIGYTILFPYVNKMVENLMPDVPKSSVGKYSGAIESTFALSSVLFMYQWGKLSDRIGRKPVILGGLCGVAVTHTLFGMSQSFWWAMVARFLSGALCGNASVMRAVLGEITTKDNEGWVYPLWTVCWDLACVVGPAIGALLQNPATQYPDSWMAKSSFLRKNAYFLPSALIGSMSLLAAVLVLFCLEETNSVCRNGAAVKDAKPTEETPLLTEEPIDAIEALPPAHSFFELVSMKAIQQVLISIFLLTLTAMSFDAGFVLFAYSSATLGGIALSPASIASCLSVKGGMSIAFNLLLFPQALKRVKKKTLYRSFAACWIAVFMLPPVMNVLVLHSEDGGGGSAASGIGDGTWVADGSLRYLWFMMVPLLVLYVFGDLCFPLNMLALNAAAPSASSLGAINGISLITSALARSMGPALFGLLYGVSAERHFPLVWLVFGGIACLSTVQSFRVNSDINTDNGKGVEANGDEETLES</sequence>
<evidence type="ECO:0000256" key="1">
    <source>
        <dbReference type="ARBA" id="ARBA00004141"/>
    </source>
</evidence>
<keyword evidence="3 6" id="KW-0812">Transmembrane</keyword>
<keyword evidence="9" id="KW-1185">Reference proteome</keyword>
<feature type="transmembrane region" description="Helical" evidence="6">
    <location>
        <begin position="326"/>
        <end position="344"/>
    </location>
</feature>
<evidence type="ECO:0000256" key="3">
    <source>
        <dbReference type="ARBA" id="ARBA00022692"/>
    </source>
</evidence>
<dbReference type="SUPFAM" id="SSF103473">
    <property type="entry name" value="MFS general substrate transporter"/>
    <property type="match status" value="1"/>
</dbReference>
<dbReference type="PANTHER" id="PTHR23504">
    <property type="entry name" value="MAJOR FACILITATOR SUPERFAMILY DOMAIN-CONTAINING PROTEIN 10"/>
    <property type="match status" value="1"/>
</dbReference>
<dbReference type="PANTHER" id="PTHR23504:SF15">
    <property type="entry name" value="MAJOR FACILITATOR SUPERFAMILY (MFS) PROFILE DOMAIN-CONTAINING PROTEIN"/>
    <property type="match status" value="1"/>
</dbReference>
<dbReference type="CDD" id="cd17330">
    <property type="entry name" value="MFS_SLC46_TetA_like"/>
    <property type="match status" value="1"/>
</dbReference>
<dbReference type="GO" id="GO:0022857">
    <property type="term" value="F:transmembrane transporter activity"/>
    <property type="evidence" value="ECO:0007669"/>
    <property type="project" value="InterPro"/>
</dbReference>
<dbReference type="InterPro" id="IPR011701">
    <property type="entry name" value="MFS"/>
</dbReference>
<feature type="transmembrane region" description="Helical" evidence="6">
    <location>
        <begin position="414"/>
        <end position="439"/>
    </location>
</feature>
<dbReference type="RefSeq" id="XP_066088179.1">
    <property type="nucleotide sequence ID" value="XM_066232082.1"/>
</dbReference>
<protein>
    <recommendedName>
        <fullName evidence="7">Major facilitator superfamily (MFS) profile domain-containing protein</fullName>
    </recommendedName>
</protein>
<keyword evidence="5 6" id="KW-0472">Membrane</keyword>
<feature type="transmembrane region" description="Helical" evidence="6">
    <location>
        <begin position="293"/>
        <end position="314"/>
    </location>
</feature>
<dbReference type="Gene3D" id="1.20.1250.20">
    <property type="entry name" value="MFS general substrate transporter like domains"/>
    <property type="match status" value="1"/>
</dbReference>
<accession>A0AAX4KVE5</accession>
<evidence type="ECO:0000256" key="5">
    <source>
        <dbReference type="ARBA" id="ARBA00023136"/>
    </source>
</evidence>
<dbReference type="EMBL" id="CP144091">
    <property type="protein sequence ID" value="WWD10212.1"/>
    <property type="molecule type" value="Genomic_DNA"/>
</dbReference>
<gene>
    <name evidence="8" type="ORF">V865_008346</name>
</gene>
<dbReference type="KEGG" id="ker:91107147"/>
<feature type="domain" description="Major facilitator superfamily (MFS) profile" evidence="7">
    <location>
        <begin position="7"/>
        <end position="472"/>
    </location>
</feature>
<evidence type="ECO:0000256" key="6">
    <source>
        <dbReference type="SAM" id="Phobius"/>
    </source>
</evidence>
<dbReference type="PROSITE" id="PS50850">
    <property type="entry name" value="MFS"/>
    <property type="match status" value="1"/>
</dbReference>
<dbReference type="AlphaFoldDB" id="A0AAX4KVE5"/>
<dbReference type="InterPro" id="IPR001958">
    <property type="entry name" value="Tet-R_TetA/multi-R_MdtG-like"/>
</dbReference>
<reference evidence="8 9" key="1">
    <citation type="submission" date="2024-01" db="EMBL/GenBank/DDBJ databases">
        <title>Comparative genomics of Cryptococcus and Kwoniella reveals pathogenesis evolution and contrasting modes of karyotype evolution via chromosome fusion or intercentromeric recombination.</title>
        <authorList>
            <person name="Coelho M.A."/>
            <person name="David-Palma M."/>
            <person name="Shea T."/>
            <person name="Bowers K."/>
            <person name="McGinley-Smith S."/>
            <person name="Mohammad A.W."/>
            <person name="Gnirke A."/>
            <person name="Yurkov A.M."/>
            <person name="Nowrousian M."/>
            <person name="Sun S."/>
            <person name="Cuomo C.A."/>
            <person name="Heitman J."/>
        </authorList>
    </citation>
    <scope>NUCLEOTIDE SEQUENCE [LARGE SCALE GENOMIC DNA]</scope>
    <source>
        <strain evidence="8 9">PYCC6329</strain>
    </source>
</reference>
<proteinExistence type="predicted"/>
<evidence type="ECO:0000313" key="9">
    <source>
        <dbReference type="Proteomes" id="UP001358614"/>
    </source>
</evidence>
<dbReference type="Pfam" id="PF07690">
    <property type="entry name" value="MFS_1"/>
    <property type="match status" value="1"/>
</dbReference>
<comment type="subcellular location">
    <subcellularLocation>
        <location evidence="1">Membrane</location>
        <topology evidence="1">Multi-pass membrane protein</topology>
    </subcellularLocation>
</comment>
<feature type="transmembrane region" description="Helical" evidence="6">
    <location>
        <begin position="77"/>
        <end position="94"/>
    </location>
</feature>
<dbReference type="Proteomes" id="UP001358614">
    <property type="component" value="Chromosome 3"/>
</dbReference>